<organism evidence="1 2">
    <name type="scientific">Labrys neptuniae</name>
    <dbReference type="NCBI Taxonomy" id="376174"/>
    <lineage>
        <taxon>Bacteria</taxon>
        <taxon>Pseudomonadati</taxon>
        <taxon>Pseudomonadota</taxon>
        <taxon>Alphaproteobacteria</taxon>
        <taxon>Hyphomicrobiales</taxon>
        <taxon>Xanthobacteraceae</taxon>
        <taxon>Labrys</taxon>
    </lineage>
</organism>
<accession>A0ABV6ZJY0</accession>
<sequence length="341" mass="37922">MPDMNIFDEDPFTAQSLTLAINNVPATPGQVGQIVDFEAEGITTTDVPIANINGSLELVEPSARGGPGETVDHDKWNLRKISTAHFQRDEHVLADEVQNVRDNEMTGQTALMTVEKLVNNKLARHARDFDLNDEWMKVGVINGKVVSGKGKVVLDIYQEFGITPAAVVEFDLTNEAFGFRKASMNLVMSMEDDLLATGYGHVHTLCGREFFLSILDNEEYKSTFLNTTQAAQLRDAQPDIVTVGGVTYERYKSSKVARDAVGGNFIPDDEARAFFVGVPGLYLSRYAPADYWDTVNTMGLPRYSREMTSQRTEKAAKFEVQTNPLHVITQPKTLRKLKLKP</sequence>
<comment type="caution">
    <text evidence="1">The sequence shown here is derived from an EMBL/GenBank/DDBJ whole genome shotgun (WGS) entry which is preliminary data.</text>
</comment>
<proteinExistence type="predicted"/>
<dbReference type="InterPro" id="IPR005564">
    <property type="entry name" value="Major_capsid_GpE"/>
</dbReference>
<evidence type="ECO:0000313" key="2">
    <source>
        <dbReference type="Proteomes" id="UP001595190"/>
    </source>
</evidence>
<evidence type="ECO:0000313" key="1">
    <source>
        <dbReference type="EMBL" id="MFC2252489.1"/>
    </source>
</evidence>
<protein>
    <submittedName>
        <fullName evidence="1">Major capsid protein</fullName>
    </submittedName>
</protein>
<gene>
    <name evidence="1" type="ORF">ACETRX_22830</name>
</gene>
<dbReference type="RefSeq" id="WP_394313095.1">
    <property type="nucleotide sequence ID" value="NZ_JBHGPK010000011.1"/>
</dbReference>
<dbReference type="Proteomes" id="UP001595190">
    <property type="component" value="Unassembled WGS sequence"/>
</dbReference>
<dbReference type="EMBL" id="JBHGPK010000011">
    <property type="protein sequence ID" value="MFC2252489.1"/>
    <property type="molecule type" value="Genomic_DNA"/>
</dbReference>
<reference evidence="1 2" key="1">
    <citation type="submission" date="2024-09" db="EMBL/GenBank/DDBJ databases">
        <title>Description of Labrys sedimenti sp. nov., isolated from a diclofenac-degrading enrichment culture, and genome-based reclassification of Labrys portucalensis as a later heterotypic synonym of Labrys neptuniae.</title>
        <authorList>
            <person name="Tancsics A."/>
            <person name="Csepanyi A."/>
        </authorList>
    </citation>
    <scope>NUCLEOTIDE SEQUENCE [LARGE SCALE GENOMIC DNA]</scope>
    <source>
        <strain evidence="1 2">LMG 23412</strain>
    </source>
</reference>
<name>A0ABV6ZJY0_9HYPH</name>
<dbReference type="Pfam" id="PF03864">
    <property type="entry name" value="Phage_cap_E"/>
    <property type="match status" value="1"/>
</dbReference>